<keyword evidence="1" id="KW-0677">Repeat</keyword>
<feature type="domain" description="Bacterial toxin 47" evidence="3">
    <location>
        <begin position="1497"/>
        <end position="1594"/>
    </location>
</feature>
<dbReference type="EMBL" id="CP046904">
    <property type="protein sequence ID" value="QGZ41355.1"/>
    <property type="molecule type" value="Genomic_DNA"/>
</dbReference>
<evidence type="ECO:0000259" key="3">
    <source>
        <dbReference type="Pfam" id="PF15540"/>
    </source>
</evidence>
<protein>
    <recommendedName>
        <fullName evidence="8">RHS repeat-associated core domain-containing protein</fullName>
    </recommendedName>
</protein>
<dbReference type="InterPro" id="IPR056823">
    <property type="entry name" value="TEN-like_YD-shell"/>
</dbReference>
<evidence type="ECO:0000259" key="4">
    <source>
        <dbReference type="Pfam" id="PF16158"/>
    </source>
</evidence>
<dbReference type="Proteomes" id="UP000437862">
    <property type="component" value="Chromosome"/>
</dbReference>
<dbReference type="NCBIfam" id="TIGR01643">
    <property type="entry name" value="YD_repeat_2x"/>
    <property type="match status" value="2"/>
</dbReference>
<keyword evidence="7" id="KW-1185">Reference proteome</keyword>
<dbReference type="Pfam" id="PF25023">
    <property type="entry name" value="TEN_YD-shell"/>
    <property type="match status" value="2"/>
</dbReference>
<feature type="domain" description="Teneurin-like YD-shell" evidence="5">
    <location>
        <begin position="1207"/>
        <end position="1312"/>
    </location>
</feature>
<evidence type="ECO:0000313" key="7">
    <source>
        <dbReference type="Proteomes" id="UP000437862"/>
    </source>
</evidence>
<feature type="compositionally biased region" description="Polar residues" evidence="2">
    <location>
        <begin position="1298"/>
        <end position="1317"/>
    </location>
</feature>
<dbReference type="InterPro" id="IPR022385">
    <property type="entry name" value="Rhs_assc_core"/>
</dbReference>
<feature type="domain" description="Nbr1 FW" evidence="4">
    <location>
        <begin position="63"/>
        <end position="150"/>
    </location>
</feature>
<name>A0ABX6FVE1_9BURK</name>
<dbReference type="NCBIfam" id="TIGR03696">
    <property type="entry name" value="Rhs_assc_core"/>
    <property type="match status" value="1"/>
</dbReference>
<dbReference type="InterPro" id="IPR050708">
    <property type="entry name" value="T6SS_VgrG/RHS"/>
</dbReference>
<dbReference type="InterPro" id="IPR029103">
    <property type="entry name" value="Ntox47"/>
</dbReference>
<dbReference type="PANTHER" id="PTHR32305:SF15">
    <property type="entry name" value="PROTEIN RHSA-RELATED"/>
    <property type="match status" value="1"/>
</dbReference>
<sequence length="1594" mass="171392">MSKFLRNDEPRIGAFLSFSRSLVLRIAGCWKQMTILFVALFAVIQAHAQVNSAEFVSQSVSATMYSGEKYTVSVTMRNSGTSTWTAANQYRLGSQNPMDNQTWGLGRVDVAASVAPGQTYTFTFTVTAPQKIGTYNFQWKMLREGVEWFGAVGANAVVNVTLPPPVNGSSFVSQSVPSTMTAGRQYTVSVRMKNTGNTAWGGEYRLGSQNPMDNNIWGIGRAPIQTGIPVPGQEYTFSFTVTAPTTPGTYNFQWRMVQEYVEWFGATTPNVVITVQGAAAAPTVSVQRTPSTLIAGSGYTLSWSTTNATSLSYVCTASGTGYTVNKTMAVSGSVTETALAAWVGYPSTCTWTATGAGGTKTYTETVTTSNSSANAGFVSQSVASSMTGGQQYPVSITMSNTGTTTWPANSTFALASQNPAGNTTWLPAGKVVLPASVAPGQQYTFSFNVTAPASAGTYGFQWQMQNGSTYFGNASTNVTVAVSGATTTTPSVTAPSKTLTRVRAFEYGAATGMLDKEIIEPDNTQLRVESAYLYDTWGNQKSRTVSSPATGTAAIVARTENVTYDTRGQFPASVTNALDQASSQTYDQRFGSLASVTTPNAQNSTVLYDSFGRRSLVTYADGTKTRYTYAYCQSAGGATACSGYAKYLVTAQPLASDGATANGPWTKAYFDSENHEVRTETLGFDGSSVIIVEKEYDERGRLKRSSLPRYASQTVQWTSYSYDDLGRLTQSVNAENATTTYDYSGLTRTVTNALNRVTTYQQNILGQLVKTTDDAAKSLTYSYDAFGNLWQTLDPLGNKVSSEFDLLGRKRRSVDADMGDWSYEYDALGQLVKQTSARKHVTSFIYDKLGRVTSRSEPDLKSTWVYDNCTKGVGLLCSATTDNGYAISKTYDAVSRPSTSTTTVDAAYAATATYNSTNGRIATLTYPEGLVIKYVYTSLGYLQEIRDNATNALYWRADSMDAMGHYTQQTYGNGVVTQQVYYPATGALKNVYAGAGNSVQNLTFEFDKIGNLVARSDANQSLSETNLYDGLNRLKQSTINSSGAGLVSQTYTYDDIGNIKTRSGVGTYTYGAVNSKPHAVASIALAAGGSRSYSYDDNGNLTTETEKNASGTAVGTRTISYTSFDMPLTVTKSSATVSYLYGADHQRVKQTGSAGTIVYVHPDQAGGTFYEKETRPDGTVEHRQYISVGGAAVAIVKKVGTTVTTQYLHRDHLDSAAVVTSQTGAVVERLSYEPFGKRRFVTGAVDSGNTITGVNTRRGFTDHEHLDNLGLINMNGRLYDPFIGRFVSADPTVPDPTDLQSMNRYSYTRNNPLSMTDPTGFTDSQSMLDCDTRMLQCGPGGTQPMPVVEIKGEMGKGALPTTAYGDRLSRTYTDGFVISTFYRNDMNSMPTVTMVASKEKTTYDRFSKWAHVGLGVAGAFPVLGAVPDVVDLGLTAVEIPFGKSTKTDFAFGVAGIVATLAPGPADAAAAGAKIGSRLARLAGEAPHLARWKLGPNDVDLRGTGKGVRDALTMAFEKTGLPKSEFEVTRWAKDAHGKSFPAEWRHKSGAEVNVDWAHTKNGPDVPHVGFQTGGKRNESGAVRGHILLDDVPYNR</sequence>
<reference evidence="6 7" key="1">
    <citation type="submission" date="2019-12" db="EMBL/GenBank/DDBJ databases">
        <title>Draft Genome Sequences of Six Type Strains of the Genus Massilia.</title>
        <authorList>
            <person name="Miess H."/>
            <person name="Frediansyah A."/>
            <person name="Goeker M."/>
            <person name="Gross H."/>
        </authorList>
    </citation>
    <scope>NUCLEOTIDE SEQUENCE [LARGE SCALE GENOMIC DNA]</scope>
    <source>
        <strain evidence="6 7">DSM 26639</strain>
    </source>
</reference>
<dbReference type="Pfam" id="PF16158">
    <property type="entry name" value="N_BRCA1_IG"/>
    <property type="match status" value="3"/>
</dbReference>
<evidence type="ECO:0000313" key="6">
    <source>
        <dbReference type="EMBL" id="QGZ41355.1"/>
    </source>
</evidence>
<dbReference type="InterPro" id="IPR006530">
    <property type="entry name" value="YD"/>
</dbReference>
<accession>A0ABX6FVE1</accession>
<evidence type="ECO:0000256" key="2">
    <source>
        <dbReference type="SAM" id="MobiDB-lite"/>
    </source>
</evidence>
<evidence type="ECO:0000256" key="1">
    <source>
        <dbReference type="ARBA" id="ARBA00022737"/>
    </source>
</evidence>
<feature type="domain" description="Nbr1 FW" evidence="4">
    <location>
        <begin position="385"/>
        <end position="473"/>
    </location>
</feature>
<feature type="domain" description="Nbr1 FW" evidence="4">
    <location>
        <begin position="178"/>
        <end position="266"/>
    </location>
</feature>
<dbReference type="Pfam" id="PF15540">
    <property type="entry name" value="Ntox47"/>
    <property type="match status" value="1"/>
</dbReference>
<gene>
    <name evidence="6" type="ORF">GO485_21335</name>
</gene>
<dbReference type="InterPro" id="IPR013783">
    <property type="entry name" value="Ig-like_fold"/>
</dbReference>
<dbReference type="PANTHER" id="PTHR32305">
    <property type="match status" value="1"/>
</dbReference>
<dbReference type="Gene3D" id="2.60.40.10">
    <property type="entry name" value="Immunoglobulins"/>
    <property type="match status" value="3"/>
</dbReference>
<dbReference type="Gene3D" id="2.180.10.10">
    <property type="entry name" value="RHS repeat-associated core"/>
    <property type="match status" value="2"/>
</dbReference>
<feature type="domain" description="Teneurin-like YD-shell" evidence="5">
    <location>
        <begin position="677"/>
        <end position="859"/>
    </location>
</feature>
<evidence type="ECO:0008006" key="8">
    <source>
        <dbReference type="Google" id="ProtNLM"/>
    </source>
</evidence>
<dbReference type="InterPro" id="IPR032350">
    <property type="entry name" value="Nbr1_FW"/>
</dbReference>
<organism evidence="6 7">
    <name type="scientific">Pseudoduganella flava</name>
    <dbReference type="NCBI Taxonomy" id="871742"/>
    <lineage>
        <taxon>Bacteria</taxon>
        <taxon>Pseudomonadati</taxon>
        <taxon>Pseudomonadota</taxon>
        <taxon>Betaproteobacteria</taxon>
        <taxon>Burkholderiales</taxon>
        <taxon>Oxalobacteraceae</taxon>
        <taxon>Telluria group</taxon>
        <taxon>Pseudoduganella</taxon>
    </lineage>
</organism>
<evidence type="ECO:0000259" key="5">
    <source>
        <dbReference type="Pfam" id="PF25023"/>
    </source>
</evidence>
<feature type="region of interest" description="Disordered" evidence="2">
    <location>
        <begin position="1295"/>
        <end position="1317"/>
    </location>
</feature>
<proteinExistence type="predicted"/>